<evidence type="ECO:0000313" key="2">
    <source>
        <dbReference type="WBParaSite" id="maker-uti_cns_0011917-snap-gene-0.11-mRNA-1"/>
    </source>
</evidence>
<sequence>MGLTLTKETAQQLLQHSQEILDSFRSADMAVDAHANQYFDGVLPRDDPVRVTIVEIFAGCIRYEKALDTVITAFYNVEGRVVKRSEQNLYRGEIYTVHMR</sequence>
<dbReference type="AlphaFoldDB" id="A0A1I8IEK0"/>
<organism evidence="1 2">
    <name type="scientific">Macrostomum lignano</name>
    <dbReference type="NCBI Taxonomy" id="282301"/>
    <lineage>
        <taxon>Eukaryota</taxon>
        <taxon>Metazoa</taxon>
        <taxon>Spiralia</taxon>
        <taxon>Lophotrochozoa</taxon>
        <taxon>Platyhelminthes</taxon>
        <taxon>Rhabditophora</taxon>
        <taxon>Macrostomorpha</taxon>
        <taxon>Macrostomida</taxon>
        <taxon>Macrostomidae</taxon>
        <taxon>Macrostomum</taxon>
    </lineage>
</organism>
<protein>
    <submittedName>
        <fullName evidence="2">SnoaL-like domain-containing protein</fullName>
    </submittedName>
</protein>
<accession>A0A1I8IEK0</accession>
<reference evidence="2" key="1">
    <citation type="submission" date="2016-11" db="UniProtKB">
        <authorList>
            <consortium name="WormBaseParasite"/>
        </authorList>
    </citation>
    <scope>IDENTIFICATION</scope>
</reference>
<evidence type="ECO:0000313" key="1">
    <source>
        <dbReference type="Proteomes" id="UP000095280"/>
    </source>
</evidence>
<dbReference type="PANTHER" id="PTHR34649">
    <property type="entry name" value="CILIA- AND FLAGELLA-ASSOCIATED PROTEIN 99"/>
    <property type="match status" value="1"/>
</dbReference>
<name>A0A1I8IEK0_9PLAT</name>
<dbReference type="InterPro" id="IPR039341">
    <property type="entry name" value="CFAP99"/>
</dbReference>
<dbReference type="WBParaSite" id="maker-uti_cns_0011917-snap-gene-0.11-mRNA-1">
    <property type="protein sequence ID" value="maker-uti_cns_0011917-snap-gene-0.11-mRNA-1"/>
    <property type="gene ID" value="maker-uti_cns_0011917-snap-gene-0.11"/>
</dbReference>
<dbReference type="PANTHER" id="PTHR34649:SF1">
    <property type="entry name" value="CILIA- AND FLAGELLA-ASSOCIATED PROTEIN 99"/>
    <property type="match status" value="1"/>
</dbReference>
<proteinExistence type="predicted"/>
<keyword evidence="1" id="KW-1185">Reference proteome</keyword>
<dbReference type="Proteomes" id="UP000095280">
    <property type="component" value="Unplaced"/>
</dbReference>